<dbReference type="EMBL" id="CP002432">
    <property type="protein sequence ID" value="ADU64871.1"/>
    <property type="molecule type" value="Genomic_DNA"/>
</dbReference>
<dbReference type="GO" id="GO:0005829">
    <property type="term" value="C:cytosol"/>
    <property type="evidence" value="ECO:0007669"/>
    <property type="project" value="TreeGrafter"/>
</dbReference>
<dbReference type="SFLD" id="SFLDG01129">
    <property type="entry name" value="C1.5:_HAD__Beta-PGM__Phosphata"/>
    <property type="match status" value="1"/>
</dbReference>
<keyword evidence="2" id="KW-1185">Reference proteome</keyword>
<proteinExistence type="predicted"/>
<evidence type="ECO:0000313" key="2">
    <source>
        <dbReference type="Proteomes" id="UP000002572"/>
    </source>
</evidence>
<keyword evidence="1" id="KW-0378">Hydrolase</keyword>
<organism evidence="1 2">
    <name type="scientific">Desulfurispirillum indicum (strain ATCC BAA-1389 / DSM 22839 / S5)</name>
    <dbReference type="NCBI Taxonomy" id="653733"/>
    <lineage>
        <taxon>Bacteria</taxon>
        <taxon>Pseudomonadati</taxon>
        <taxon>Chrysiogenota</taxon>
        <taxon>Chrysiogenia</taxon>
        <taxon>Chrysiogenales</taxon>
        <taxon>Chrysiogenaceae</taxon>
        <taxon>Desulfurispirillum</taxon>
    </lineage>
</organism>
<dbReference type="PANTHER" id="PTHR43434">
    <property type="entry name" value="PHOSPHOGLYCOLATE PHOSPHATASE"/>
    <property type="match status" value="1"/>
</dbReference>
<dbReference type="KEGG" id="din:Selin_0112"/>
<dbReference type="Pfam" id="PF13419">
    <property type="entry name" value="HAD_2"/>
    <property type="match status" value="1"/>
</dbReference>
<sequence length="215" mass="24901">MSHFWHKPLEGLIFDVDGTLLDSRDVIVYSLVDTARQLLNLELDPDELDWVMGSPGAVTLKKLGYHDPQHGIRQWYENYANHEEKLGFYDGMEEVLVRLRQRYGRMGVVTNNLRFKYKLMENRFDLDRFFDPAICVDDIARPKPYPDPMLEVCRQWSISPRKAVYIGDSENDLHSAHSAGAEFICAGWGAYDRAFFQKKGVPILETPEELLHLLP</sequence>
<dbReference type="NCBIfam" id="TIGR01549">
    <property type="entry name" value="HAD-SF-IA-v1"/>
    <property type="match status" value="1"/>
</dbReference>
<dbReference type="RefSeq" id="WP_013504760.1">
    <property type="nucleotide sequence ID" value="NC_014836.1"/>
</dbReference>
<dbReference type="Proteomes" id="UP000002572">
    <property type="component" value="Chromosome"/>
</dbReference>
<dbReference type="eggNOG" id="COG0546">
    <property type="taxonomic scope" value="Bacteria"/>
</dbReference>
<protein>
    <submittedName>
        <fullName evidence="1">HAD-superfamily hydrolase, subfamily IA, variant 1</fullName>
    </submittedName>
</protein>
<dbReference type="InterPro" id="IPR050155">
    <property type="entry name" value="HAD-like_hydrolase_sf"/>
</dbReference>
<dbReference type="InterPro" id="IPR041492">
    <property type="entry name" value="HAD_2"/>
</dbReference>
<dbReference type="GO" id="GO:0006281">
    <property type="term" value="P:DNA repair"/>
    <property type="evidence" value="ECO:0007669"/>
    <property type="project" value="TreeGrafter"/>
</dbReference>
<dbReference type="InterPro" id="IPR023214">
    <property type="entry name" value="HAD_sf"/>
</dbReference>
<dbReference type="Gene3D" id="1.10.150.240">
    <property type="entry name" value="Putative phosphatase, domain 2"/>
    <property type="match status" value="1"/>
</dbReference>
<reference evidence="1 2" key="1">
    <citation type="submission" date="2010-12" db="EMBL/GenBank/DDBJ databases">
        <title>Complete sequence of Desulfurispirillum indicum S5.</title>
        <authorList>
            <consortium name="US DOE Joint Genome Institute"/>
            <person name="Lucas S."/>
            <person name="Copeland A."/>
            <person name="Lapidus A."/>
            <person name="Cheng J.-F."/>
            <person name="Goodwin L."/>
            <person name="Pitluck S."/>
            <person name="Chertkov O."/>
            <person name="Held B."/>
            <person name="Detter J.C."/>
            <person name="Han C."/>
            <person name="Tapia R."/>
            <person name="Land M."/>
            <person name="Hauser L."/>
            <person name="Kyrpides N."/>
            <person name="Ivanova N."/>
            <person name="Mikhailova N."/>
            <person name="Haggblom M."/>
            <person name="Rauschenbach I."/>
            <person name="Bini E."/>
            <person name="Woyke T."/>
        </authorList>
    </citation>
    <scope>NUCLEOTIDE SEQUENCE [LARGE SCALE GENOMIC DNA]</scope>
    <source>
        <strain evidence="2">ATCC BAA-1389 / DSM 22839 / S5</strain>
    </source>
</reference>
<evidence type="ECO:0000313" key="1">
    <source>
        <dbReference type="EMBL" id="ADU64871.1"/>
    </source>
</evidence>
<dbReference type="PRINTS" id="PR00413">
    <property type="entry name" value="HADHALOGNASE"/>
</dbReference>
<dbReference type="InterPro" id="IPR036412">
    <property type="entry name" value="HAD-like_sf"/>
</dbReference>
<dbReference type="NCBIfam" id="TIGR01509">
    <property type="entry name" value="HAD-SF-IA-v3"/>
    <property type="match status" value="1"/>
</dbReference>
<dbReference type="InParanoid" id="E6W5E0"/>
<dbReference type="Gene3D" id="3.40.50.1000">
    <property type="entry name" value="HAD superfamily/HAD-like"/>
    <property type="match status" value="1"/>
</dbReference>
<gene>
    <name evidence="1" type="ordered locus">Selin_0112</name>
</gene>
<dbReference type="HOGENOM" id="CLU_045011_19_3_0"/>
<dbReference type="SFLD" id="SFLDS00003">
    <property type="entry name" value="Haloacid_Dehalogenase"/>
    <property type="match status" value="1"/>
</dbReference>
<dbReference type="PANTHER" id="PTHR43434:SF26">
    <property type="entry name" value="PYROPHOSPHATASE PPAX"/>
    <property type="match status" value="1"/>
</dbReference>
<dbReference type="AlphaFoldDB" id="E6W5E0"/>
<dbReference type="InterPro" id="IPR006439">
    <property type="entry name" value="HAD-SF_hydro_IA"/>
</dbReference>
<dbReference type="SUPFAM" id="SSF56784">
    <property type="entry name" value="HAD-like"/>
    <property type="match status" value="1"/>
</dbReference>
<name>E6W5E0_DESIS</name>
<accession>E6W5E0</accession>
<dbReference type="GO" id="GO:0008967">
    <property type="term" value="F:phosphoglycolate phosphatase activity"/>
    <property type="evidence" value="ECO:0007669"/>
    <property type="project" value="TreeGrafter"/>
</dbReference>
<dbReference type="InterPro" id="IPR023198">
    <property type="entry name" value="PGP-like_dom2"/>
</dbReference>
<dbReference type="STRING" id="653733.Selin_0112"/>